<evidence type="ECO:0000313" key="3">
    <source>
        <dbReference type="EMBL" id="QDZ17969.1"/>
    </source>
</evidence>
<proteinExistence type="predicted"/>
<dbReference type="EMBL" id="CP031034">
    <property type="protein sequence ID" value="QDZ17969.1"/>
    <property type="molecule type" value="Genomic_DNA"/>
</dbReference>
<dbReference type="InterPro" id="IPR036249">
    <property type="entry name" value="Thioredoxin-like_sf"/>
</dbReference>
<dbReference type="InterPro" id="IPR044241">
    <property type="entry name" value="TxlA/HCF164"/>
</dbReference>
<evidence type="ECO:0000259" key="2">
    <source>
        <dbReference type="PROSITE" id="PS51352"/>
    </source>
</evidence>
<reference evidence="3 4" key="1">
    <citation type="submission" date="2018-07" db="EMBL/GenBank/DDBJ databases">
        <title>The complete nuclear genome of the prasinophyte Chloropicon primus (CCMP1205).</title>
        <authorList>
            <person name="Pombert J.-F."/>
            <person name="Otis C."/>
            <person name="Turmel M."/>
            <person name="Lemieux C."/>
        </authorList>
    </citation>
    <scope>NUCLEOTIDE SEQUENCE [LARGE SCALE GENOMIC DNA]</scope>
    <source>
        <strain evidence="3 4">CCMP1205</strain>
    </source>
</reference>
<protein>
    <submittedName>
        <fullName evidence="3">Thioredoxin-like protein</fullName>
    </submittedName>
</protein>
<dbReference type="PANTHER" id="PTHR47353">
    <property type="entry name" value="THIOREDOXIN-LIKE PROTEIN HCF164, CHLOROPLASTIC"/>
    <property type="match status" value="1"/>
</dbReference>
<dbReference type="Pfam" id="PF00085">
    <property type="entry name" value="Thioredoxin"/>
    <property type="match status" value="1"/>
</dbReference>
<dbReference type="Gene3D" id="3.40.30.10">
    <property type="entry name" value="Glutaredoxin"/>
    <property type="match status" value="1"/>
</dbReference>
<accession>A0A5B8MC95</accession>
<organism evidence="3 4">
    <name type="scientific">Chloropicon primus</name>
    <dbReference type="NCBI Taxonomy" id="1764295"/>
    <lineage>
        <taxon>Eukaryota</taxon>
        <taxon>Viridiplantae</taxon>
        <taxon>Chlorophyta</taxon>
        <taxon>Chloropicophyceae</taxon>
        <taxon>Chloropicales</taxon>
        <taxon>Chloropicaceae</taxon>
        <taxon>Chloropicon</taxon>
    </lineage>
</organism>
<feature type="domain" description="Thioredoxin" evidence="2">
    <location>
        <begin position="70"/>
        <end position="212"/>
    </location>
</feature>
<feature type="compositionally biased region" description="Basic residues" evidence="1">
    <location>
        <begin position="1"/>
        <end position="11"/>
    </location>
</feature>
<dbReference type="PROSITE" id="PS51352">
    <property type="entry name" value="THIOREDOXIN_2"/>
    <property type="match status" value="1"/>
</dbReference>
<evidence type="ECO:0000256" key="1">
    <source>
        <dbReference type="SAM" id="MobiDB-lite"/>
    </source>
</evidence>
<dbReference type="GO" id="GO:0009535">
    <property type="term" value="C:chloroplast thylakoid membrane"/>
    <property type="evidence" value="ECO:0007669"/>
    <property type="project" value="TreeGrafter"/>
</dbReference>
<dbReference type="InterPro" id="IPR013766">
    <property type="entry name" value="Thioredoxin_domain"/>
</dbReference>
<dbReference type="PANTHER" id="PTHR47353:SF1">
    <property type="entry name" value="THIOREDOXIN-LIKE PROTEIN HCF164, CHLOROPLASTIC"/>
    <property type="match status" value="1"/>
</dbReference>
<dbReference type="GO" id="GO:0016671">
    <property type="term" value="F:oxidoreductase activity, acting on a sulfur group of donors, disulfide as acceptor"/>
    <property type="evidence" value="ECO:0007669"/>
    <property type="project" value="TreeGrafter"/>
</dbReference>
<dbReference type="Proteomes" id="UP000316726">
    <property type="component" value="Chromosome 1"/>
</dbReference>
<dbReference type="SUPFAM" id="SSF52833">
    <property type="entry name" value="Thioredoxin-like"/>
    <property type="match status" value="1"/>
</dbReference>
<dbReference type="OrthoDB" id="2121326at2759"/>
<evidence type="ECO:0000313" key="4">
    <source>
        <dbReference type="Proteomes" id="UP000316726"/>
    </source>
</evidence>
<feature type="region of interest" description="Disordered" evidence="1">
    <location>
        <begin position="1"/>
        <end position="30"/>
    </location>
</feature>
<dbReference type="STRING" id="1764295.A0A5B8MC95"/>
<gene>
    <name evidence="3" type="ORF">A3770_01p04870</name>
</gene>
<keyword evidence="4" id="KW-1185">Reference proteome</keyword>
<dbReference type="AlphaFoldDB" id="A0A5B8MC95"/>
<dbReference type="GO" id="GO:0010190">
    <property type="term" value="P:cytochrome b6f complex assembly"/>
    <property type="evidence" value="ECO:0007669"/>
    <property type="project" value="TreeGrafter"/>
</dbReference>
<sequence length="233" mass="24540">MARQGAQRRRVVGLPCPGQPKGKASARLGAHHARGLARETLTADRRGGGVTARAQEEAAGGGAPRLLAPAGFGLGVALFLLSRAAGGGVASLADFAADSVPLDAALANGRPSIVEFYADWCSVCKSVAQDSAKIKDRYGEKVNFVMLNVDNPKWAEEMSEYRVDGIPHWEYLDSRGEAKGFVVGNLPKEVLDANASALSRAEDLPYVREIRAASRVGEGGAQESSTAMPRDHG</sequence>
<name>A0A5B8MC95_9CHLO</name>